<reference evidence="4" key="1">
    <citation type="journal article" date="2012" name="PLoS Negl. Trop. Dis.">
        <title>A systematically improved high quality genome and transcriptome of the human blood fluke Schistosoma mansoni.</title>
        <authorList>
            <person name="Protasio A.V."/>
            <person name="Tsai I.J."/>
            <person name="Babbage A."/>
            <person name="Nichol S."/>
            <person name="Hunt M."/>
            <person name="Aslett M.A."/>
            <person name="De Silva N."/>
            <person name="Velarde G.S."/>
            <person name="Anderson T.J."/>
            <person name="Clark R.C."/>
            <person name="Davidson C."/>
            <person name="Dillon G.P."/>
            <person name="Holroyd N.E."/>
            <person name="LoVerde P.T."/>
            <person name="Lloyd C."/>
            <person name="McQuillan J."/>
            <person name="Oliveira G."/>
            <person name="Otto T.D."/>
            <person name="Parker-Manuel S.J."/>
            <person name="Quail M.A."/>
            <person name="Wilson R.A."/>
            <person name="Zerlotini A."/>
            <person name="Dunne D.W."/>
            <person name="Berriman M."/>
        </authorList>
    </citation>
    <scope>NUCLEOTIDE SEQUENCE [LARGE SCALE GENOMIC DNA]</scope>
    <source>
        <strain evidence="4">Puerto Rican</strain>
    </source>
</reference>
<dbReference type="InterPro" id="IPR028889">
    <property type="entry name" value="USP"/>
</dbReference>
<reference evidence="5" key="2">
    <citation type="submission" date="2018-12" db="UniProtKB">
        <authorList>
            <consortium name="WormBaseParasite"/>
        </authorList>
    </citation>
    <scope>IDENTIFICATION</scope>
    <source>
        <strain evidence="5">Puerto Rican</strain>
    </source>
</reference>
<dbReference type="GO" id="GO:0016579">
    <property type="term" value="P:protein deubiquitination"/>
    <property type="evidence" value="ECO:0007669"/>
    <property type="project" value="InterPro"/>
</dbReference>
<comment type="catalytic activity">
    <reaction evidence="1">
        <text>Thiol-dependent hydrolysis of ester, thioester, amide, peptide and isopeptide bonds formed by the C-terminal Gly of ubiquitin (a 76-residue protein attached to proteins as an intracellular targeting signal).</text>
        <dbReference type="EC" id="3.4.19.12"/>
    </reaction>
</comment>
<evidence type="ECO:0000313" key="5">
    <source>
        <dbReference type="WBParaSite" id="Smp_074200.1"/>
    </source>
</evidence>
<keyword evidence="1" id="KW-0788">Thiol protease</keyword>
<dbReference type="SUPFAM" id="SSF54001">
    <property type="entry name" value="Cysteine proteinases"/>
    <property type="match status" value="1"/>
</dbReference>
<dbReference type="EC" id="3.4.19.12" evidence="1"/>
<keyword evidence="1" id="KW-0378">Hydrolase</keyword>
<evidence type="ECO:0000256" key="2">
    <source>
        <dbReference type="SAM" id="MobiDB-lite"/>
    </source>
</evidence>
<dbReference type="GO" id="GO:0004843">
    <property type="term" value="F:cysteine-type deubiquitinase activity"/>
    <property type="evidence" value="ECO:0007669"/>
    <property type="project" value="UniProtKB-UniRule"/>
</dbReference>
<feature type="compositionally biased region" description="Basic residues" evidence="2">
    <location>
        <begin position="262"/>
        <end position="280"/>
    </location>
</feature>
<keyword evidence="4" id="KW-1185">Reference proteome</keyword>
<dbReference type="FunCoup" id="A0A3Q0KHQ9">
    <property type="interactions" value="2113"/>
</dbReference>
<evidence type="ECO:0000259" key="3">
    <source>
        <dbReference type="PROSITE" id="PS50235"/>
    </source>
</evidence>
<feature type="region of interest" description="Disordered" evidence="2">
    <location>
        <begin position="244"/>
        <end position="280"/>
    </location>
</feature>
<proteinExistence type="inferred from homology"/>
<accession>A0A3Q0KHQ9</accession>
<dbReference type="InterPro" id="IPR050164">
    <property type="entry name" value="Peptidase_C19"/>
</dbReference>
<dbReference type="InterPro" id="IPR018200">
    <property type="entry name" value="USP_CS"/>
</dbReference>
<dbReference type="Proteomes" id="UP000008854">
    <property type="component" value="Unassembled WGS sequence"/>
</dbReference>
<feature type="compositionally biased region" description="Polar residues" evidence="2">
    <location>
        <begin position="244"/>
        <end position="260"/>
    </location>
</feature>
<evidence type="ECO:0000256" key="1">
    <source>
        <dbReference type="RuleBase" id="RU366025"/>
    </source>
</evidence>
<dbReference type="PROSITE" id="PS00973">
    <property type="entry name" value="USP_2"/>
    <property type="match status" value="1"/>
</dbReference>
<dbReference type="PROSITE" id="PS50235">
    <property type="entry name" value="USP_3"/>
    <property type="match status" value="1"/>
</dbReference>
<dbReference type="Pfam" id="PF00443">
    <property type="entry name" value="UCH"/>
    <property type="match status" value="1"/>
</dbReference>
<name>A0A3Q0KHQ9_SCHMA</name>
<dbReference type="InterPro" id="IPR038765">
    <property type="entry name" value="Papain-like_cys_pep_sf"/>
</dbReference>
<dbReference type="PANTHER" id="PTHR24006">
    <property type="entry name" value="UBIQUITIN CARBOXYL-TERMINAL HYDROLASE"/>
    <property type="match status" value="1"/>
</dbReference>
<comment type="similarity">
    <text evidence="1">Belongs to the peptidase C19 family.</text>
</comment>
<dbReference type="Gene3D" id="3.90.70.10">
    <property type="entry name" value="Cysteine proteinases"/>
    <property type="match status" value="3"/>
</dbReference>
<dbReference type="AlphaFoldDB" id="A0A3Q0KHQ9"/>
<dbReference type="GO" id="GO:0005829">
    <property type="term" value="C:cytosol"/>
    <property type="evidence" value="ECO:0007669"/>
    <property type="project" value="TreeGrafter"/>
</dbReference>
<sequence>MGKKNKIRRELCQTSDNARDKVNFRNNVKENVPVKGLHNLGNTCYLNAALQCLAKSPWLLNLLVVDESRESALTKPNGDSLCTLCVSLPLMKCPLTTQFKELISVLKPGELSNTKMSSSNTISPGMFRNVFIERCPRFSGFRQHDSHELIRALLDCLKQEELSRWKKGILLKLNVNPKDVRDDEKESIRSWGKAASIATIVDRLFGGILVSTIQCCCCGTVRPKFEPFLDLSLSVSETNVSKRNINESVSKQHSKGASSSKQLRKRKRKRKAPKQRKRQNFIHDYQSDQGCLDQCSSDSDSQKTKHNNHQPLDSFIAKCADVTDPNVDSKRVENVDGNLGVNEHQHEDNNSNDDVNKNEVNLFNSNECELSSETINQGSCDEVASSDGNCADVEGSDRYDSVASLQVIPNGCDENVKQSEINHINTALEKLSLDTVVSSQLFSCDSDELNQAIHYARVPLGQNKSNNSTEEGVTSIYECLSKYTSAELLTGSNRLICDVCTKQKSLDELDSNLDSKSMDKQTPNNNKPDILQDTIKRDLIYKPPPILTIHLKRFQQVGFQLRKSQKRIHFPIYLDITPFCSVLAVTRSNQIRYRLYGVIEHTGHLTSGHYVAYVSVPKSYTNCNDNKSDLMENQFIGPLNRSPKWPLSVNDLIQRLRQCDHHQLLLSSNNFTSSSIRNDTNSLVCNNNNNNNGNNTINHSTNHNNEVVDDYDHDDSRQWFYCSDSHVTRVSQSTVLNCQAYVLFYERIE</sequence>
<dbReference type="GO" id="GO:0006508">
    <property type="term" value="P:proteolysis"/>
    <property type="evidence" value="ECO:0007669"/>
    <property type="project" value="UniProtKB-KW"/>
</dbReference>
<organism evidence="4 5">
    <name type="scientific">Schistosoma mansoni</name>
    <name type="common">Blood fluke</name>
    <dbReference type="NCBI Taxonomy" id="6183"/>
    <lineage>
        <taxon>Eukaryota</taxon>
        <taxon>Metazoa</taxon>
        <taxon>Spiralia</taxon>
        <taxon>Lophotrochozoa</taxon>
        <taxon>Platyhelminthes</taxon>
        <taxon>Trematoda</taxon>
        <taxon>Digenea</taxon>
        <taxon>Strigeidida</taxon>
        <taxon>Schistosomatoidea</taxon>
        <taxon>Schistosomatidae</taxon>
        <taxon>Schistosoma</taxon>
    </lineage>
</organism>
<feature type="domain" description="USP" evidence="3">
    <location>
        <begin position="35"/>
        <end position="748"/>
    </location>
</feature>
<dbReference type="PROSITE" id="PS00972">
    <property type="entry name" value="USP_1"/>
    <property type="match status" value="1"/>
</dbReference>
<feature type="region of interest" description="Disordered" evidence="2">
    <location>
        <begin position="290"/>
        <end position="309"/>
    </location>
</feature>
<dbReference type="WBParaSite" id="Smp_074200.1">
    <property type="protein sequence ID" value="Smp_074200.1"/>
    <property type="gene ID" value="Smp_074200"/>
</dbReference>
<keyword evidence="1" id="KW-0645">Protease</keyword>
<dbReference type="STRING" id="6183.A0A3Q0KHQ9"/>
<dbReference type="PANTHER" id="PTHR24006:SF781">
    <property type="entry name" value="LD34905P"/>
    <property type="match status" value="1"/>
</dbReference>
<keyword evidence="1" id="KW-0833">Ubl conjugation pathway</keyword>
<dbReference type="InterPro" id="IPR001394">
    <property type="entry name" value="Peptidase_C19_UCH"/>
</dbReference>
<feature type="compositionally biased region" description="Low complexity" evidence="2">
    <location>
        <begin position="290"/>
        <end position="299"/>
    </location>
</feature>
<dbReference type="InParanoid" id="A0A3Q0KHQ9"/>
<protein>
    <recommendedName>
        <fullName evidence="1">Ubiquitin carboxyl-terminal hydrolase</fullName>
        <ecNumber evidence="1">3.4.19.12</ecNumber>
    </recommendedName>
</protein>
<evidence type="ECO:0000313" key="4">
    <source>
        <dbReference type="Proteomes" id="UP000008854"/>
    </source>
</evidence>
<dbReference type="GO" id="GO:0005634">
    <property type="term" value="C:nucleus"/>
    <property type="evidence" value="ECO:0007669"/>
    <property type="project" value="TreeGrafter"/>
</dbReference>